<protein>
    <submittedName>
        <fullName evidence="1">Uncharacterized protein</fullName>
    </submittedName>
</protein>
<reference evidence="1 2" key="1">
    <citation type="submission" date="2015-07" db="EMBL/GenBank/DDBJ databases">
        <authorList>
            <person name="Noorani M."/>
        </authorList>
    </citation>
    <scope>NUCLEOTIDE SEQUENCE [LARGE SCALE GENOMIC DNA]</scope>
    <source>
        <strain evidence="1">BBA 69670</strain>
    </source>
</reference>
<evidence type="ECO:0000313" key="1">
    <source>
        <dbReference type="EMBL" id="CUA76426.1"/>
    </source>
</evidence>
<gene>
    <name evidence="1" type="ORF">RSOLAG22IIIB_12283</name>
</gene>
<name>A0A0K6GD63_9AGAM</name>
<proteinExistence type="predicted"/>
<dbReference type="AlphaFoldDB" id="A0A0K6GD63"/>
<organism evidence="1 2">
    <name type="scientific">Rhizoctonia solani</name>
    <dbReference type="NCBI Taxonomy" id="456999"/>
    <lineage>
        <taxon>Eukaryota</taxon>
        <taxon>Fungi</taxon>
        <taxon>Dikarya</taxon>
        <taxon>Basidiomycota</taxon>
        <taxon>Agaricomycotina</taxon>
        <taxon>Agaricomycetes</taxon>
        <taxon>Cantharellales</taxon>
        <taxon>Ceratobasidiaceae</taxon>
        <taxon>Rhizoctonia</taxon>
    </lineage>
</organism>
<accession>A0A0K6GD63</accession>
<sequence length="129" mass="14301">MSDPFVDLVNGQLDELIANVPEELDELDESTMDSFFTGLYRKVIADASLAAEFSGNQAVPFRTCPGAIELKAQFGELIKVVVPSENRAFIVQPFIPNLPRKFQGSWVLASGQIQLHAGRENENSRPCYQ</sequence>
<keyword evidence="2" id="KW-1185">Reference proteome</keyword>
<dbReference type="Proteomes" id="UP000044841">
    <property type="component" value="Unassembled WGS sequence"/>
</dbReference>
<evidence type="ECO:0000313" key="2">
    <source>
        <dbReference type="Proteomes" id="UP000044841"/>
    </source>
</evidence>
<dbReference type="EMBL" id="CYGV01001686">
    <property type="protein sequence ID" value="CUA76426.1"/>
    <property type="molecule type" value="Genomic_DNA"/>
</dbReference>